<dbReference type="Proteomes" id="UP000632195">
    <property type="component" value="Unassembled WGS sequence"/>
</dbReference>
<sequence>MEGLGIVIAAMTMEAIGHPNLSFLLNLAMALGVALIGYTSWLTYRLFRKRESGIRAL</sequence>
<keyword evidence="1" id="KW-1133">Transmembrane helix</keyword>
<reference evidence="2" key="1">
    <citation type="journal article" date="2014" name="Int. J. Syst. Evol. Microbiol.">
        <title>Complete genome sequence of Corynebacterium casei LMG S-19264T (=DSM 44701T), isolated from a smear-ripened cheese.</title>
        <authorList>
            <consortium name="US DOE Joint Genome Institute (JGI-PGF)"/>
            <person name="Walter F."/>
            <person name="Albersmeier A."/>
            <person name="Kalinowski J."/>
            <person name="Ruckert C."/>
        </authorList>
    </citation>
    <scope>NUCLEOTIDE SEQUENCE</scope>
    <source>
        <strain evidence="2">JCM 13583</strain>
    </source>
</reference>
<keyword evidence="1" id="KW-0812">Transmembrane</keyword>
<organism evidence="2 3">
    <name type="scientific">Thermogymnomonas acidicola</name>
    <dbReference type="NCBI Taxonomy" id="399579"/>
    <lineage>
        <taxon>Archaea</taxon>
        <taxon>Methanobacteriati</taxon>
        <taxon>Thermoplasmatota</taxon>
        <taxon>Thermoplasmata</taxon>
        <taxon>Thermoplasmatales</taxon>
        <taxon>Thermogymnomonas</taxon>
    </lineage>
</organism>
<evidence type="ECO:0000313" key="2">
    <source>
        <dbReference type="EMBL" id="GGM79466.1"/>
    </source>
</evidence>
<protein>
    <submittedName>
        <fullName evidence="2">Uncharacterized protein</fullName>
    </submittedName>
</protein>
<dbReference type="EMBL" id="BMNY01000004">
    <property type="protein sequence ID" value="GGM79466.1"/>
    <property type="molecule type" value="Genomic_DNA"/>
</dbReference>
<evidence type="ECO:0000313" key="3">
    <source>
        <dbReference type="Proteomes" id="UP000632195"/>
    </source>
</evidence>
<name>A0AA37BSN4_9ARCH</name>
<keyword evidence="1" id="KW-0472">Membrane</keyword>
<evidence type="ECO:0000256" key="1">
    <source>
        <dbReference type="SAM" id="Phobius"/>
    </source>
</evidence>
<dbReference type="AlphaFoldDB" id="A0AA37BSN4"/>
<accession>A0AA37BSN4</accession>
<gene>
    <name evidence="2" type="ORF">GCM10007108_17110</name>
</gene>
<reference evidence="2" key="2">
    <citation type="submission" date="2022-09" db="EMBL/GenBank/DDBJ databases">
        <authorList>
            <person name="Sun Q."/>
            <person name="Ohkuma M."/>
        </authorList>
    </citation>
    <scope>NUCLEOTIDE SEQUENCE</scope>
    <source>
        <strain evidence="2">JCM 13583</strain>
    </source>
</reference>
<comment type="caution">
    <text evidence="2">The sequence shown here is derived from an EMBL/GenBank/DDBJ whole genome shotgun (WGS) entry which is preliminary data.</text>
</comment>
<feature type="transmembrane region" description="Helical" evidence="1">
    <location>
        <begin position="23"/>
        <end position="47"/>
    </location>
</feature>
<keyword evidence="3" id="KW-1185">Reference proteome</keyword>
<proteinExistence type="predicted"/>